<dbReference type="GO" id="GO:0005886">
    <property type="term" value="C:plasma membrane"/>
    <property type="evidence" value="ECO:0007669"/>
    <property type="project" value="UniProtKB-SubCell"/>
</dbReference>
<keyword evidence="11 22" id="KW-0472">Membrane</keyword>
<keyword evidence="13" id="KW-0675">Receptor</keyword>
<dbReference type="SUPFAM" id="SSF48726">
    <property type="entry name" value="Immunoglobulin"/>
    <property type="match status" value="3"/>
</dbReference>
<dbReference type="Pfam" id="PF13895">
    <property type="entry name" value="Ig_2"/>
    <property type="match status" value="1"/>
</dbReference>
<dbReference type="InterPro" id="IPR036179">
    <property type="entry name" value="Ig-like_dom_sf"/>
</dbReference>
<keyword evidence="5" id="KW-1003">Cell membrane</keyword>
<dbReference type="InterPro" id="IPR013151">
    <property type="entry name" value="Immunoglobulin_dom"/>
</dbReference>
<evidence type="ECO:0000256" key="5">
    <source>
        <dbReference type="ARBA" id="ARBA00022475"/>
    </source>
</evidence>
<keyword evidence="14" id="KW-0325">Glycoprotein</keyword>
<evidence type="ECO:0000256" key="19">
    <source>
        <dbReference type="ARBA" id="ARBA00077713"/>
    </source>
</evidence>
<proteinExistence type="inferred from homology"/>
<protein>
    <recommendedName>
        <fullName evidence="17">Interleukin-1 receptor type 2</fullName>
    </recommendedName>
    <alternativeName>
        <fullName evidence="20">CD121 antigen-like family member B</fullName>
    </alternativeName>
    <alternativeName>
        <fullName evidence="21">IL-1 type II receptor</fullName>
    </alternativeName>
    <alternativeName>
        <fullName evidence="18">Interleukin-1 receptor beta</fullName>
    </alternativeName>
    <alternativeName>
        <fullName evidence="19">Interleukin-1 receptor type II</fullName>
    </alternativeName>
</protein>
<dbReference type="InterPro" id="IPR015621">
    <property type="entry name" value="IL-1_rcpt_fam"/>
</dbReference>
<keyword evidence="15" id="KW-0393">Immunoglobulin domain</keyword>
<dbReference type="PROSITE" id="PS50835">
    <property type="entry name" value="IG_LIKE"/>
    <property type="match status" value="3"/>
</dbReference>
<dbReference type="InterPro" id="IPR004077">
    <property type="entry name" value="IL-1_rcpt_II-typ"/>
</dbReference>
<keyword evidence="7 22" id="KW-0812">Transmembrane</keyword>
<evidence type="ECO:0000256" key="1">
    <source>
        <dbReference type="ARBA" id="ARBA00004236"/>
    </source>
</evidence>
<evidence type="ECO:0000256" key="17">
    <source>
        <dbReference type="ARBA" id="ARBA00067897"/>
    </source>
</evidence>
<evidence type="ECO:0000256" key="13">
    <source>
        <dbReference type="ARBA" id="ARBA00023170"/>
    </source>
</evidence>
<evidence type="ECO:0000259" key="23">
    <source>
        <dbReference type="PROSITE" id="PS50835"/>
    </source>
</evidence>
<dbReference type="EMBL" id="JAULJE010000026">
    <property type="protein sequence ID" value="KAK1327692.1"/>
    <property type="molecule type" value="Genomic_DNA"/>
</dbReference>
<evidence type="ECO:0000256" key="16">
    <source>
        <dbReference type="ARBA" id="ARBA00059777"/>
    </source>
</evidence>
<accession>A0AA40LD58</accession>
<dbReference type="Pfam" id="PF00047">
    <property type="entry name" value="ig"/>
    <property type="match status" value="2"/>
</dbReference>
<organism evidence="24 25">
    <name type="scientific">Cnephaeus nilssonii</name>
    <name type="common">Northern bat</name>
    <name type="synonym">Eptesicus nilssonii</name>
    <dbReference type="NCBI Taxonomy" id="3371016"/>
    <lineage>
        <taxon>Eukaryota</taxon>
        <taxon>Metazoa</taxon>
        <taxon>Chordata</taxon>
        <taxon>Craniata</taxon>
        <taxon>Vertebrata</taxon>
        <taxon>Euteleostomi</taxon>
        <taxon>Mammalia</taxon>
        <taxon>Eutheria</taxon>
        <taxon>Laurasiatheria</taxon>
        <taxon>Chiroptera</taxon>
        <taxon>Yangochiroptera</taxon>
        <taxon>Vespertilionidae</taxon>
        <taxon>Cnephaeus</taxon>
    </lineage>
</organism>
<evidence type="ECO:0000256" key="18">
    <source>
        <dbReference type="ARBA" id="ARBA00076481"/>
    </source>
</evidence>
<evidence type="ECO:0000313" key="24">
    <source>
        <dbReference type="EMBL" id="KAK1327692.1"/>
    </source>
</evidence>
<evidence type="ECO:0000256" key="9">
    <source>
        <dbReference type="ARBA" id="ARBA00022737"/>
    </source>
</evidence>
<feature type="domain" description="Ig-like" evidence="23">
    <location>
        <begin position="221"/>
        <end position="312"/>
    </location>
</feature>
<evidence type="ECO:0000256" key="20">
    <source>
        <dbReference type="ARBA" id="ARBA00079536"/>
    </source>
</evidence>
<evidence type="ECO:0000256" key="3">
    <source>
        <dbReference type="ARBA" id="ARBA00004613"/>
    </source>
</evidence>
<dbReference type="GO" id="GO:0019966">
    <property type="term" value="F:interleukin-1 binding"/>
    <property type="evidence" value="ECO:0007669"/>
    <property type="project" value="TreeGrafter"/>
</dbReference>
<dbReference type="PRINTS" id="PR01536">
    <property type="entry name" value="INTRLKN1R12F"/>
</dbReference>
<comment type="caution">
    <text evidence="24">The sequence shown here is derived from an EMBL/GenBank/DDBJ whole genome shotgun (WGS) entry which is preliminary data.</text>
</comment>
<keyword evidence="9" id="KW-0677">Repeat</keyword>
<keyword evidence="6" id="KW-0964">Secreted</keyword>
<comment type="function">
    <text evidence="16">Non-signaling receptor for IL1A, IL1B and IL1RN. Reduces IL1B activities. Serves as a decoy receptor by competitive binding to IL1B and preventing its binding to IL1R1. Also modulates cellular response through non-signaling association with IL1RAP after binding to IL1B. IL1R2 (membrane and secreted forms) preferentially binds IL1B and poorly IL1A and IL1RN. The secreted IL1R2 recruits secreted IL1RAP with high affinity; this complex formation may be the dominant mechanism for neutralization of IL1B by secreted/soluble receptors.</text>
</comment>
<dbReference type="Gene3D" id="2.60.40.10">
    <property type="entry name" value="Immunoglobulins"/>
    <property type="match status" value="3"/>
</dbReference>
<dbReference type="GO" id="GO:0005576">
    <property type="term" value="C:extracellular region"/>
    <property type="evidence" value="ECO:0007669"/>
    <property type="project" value="UniProtKB-SubCell"/>
</dbReference>
<evidence type="ECO:0000256" key="14">
    <source>
        <dbReference type="ARBA" id="ARBA00023180"/>
    </source>
</evidence>
<comment type="similarity">
    <text evidence="4">Belongs to the interleukin-1 receptor family.</text>
</comment>
<gene>
    <name evidence="24" type="ORF">QTO34_012837</name>
</gene>
<feature type="transmembrane region" description="Helical" evidence="22">
    <location>
        <begin position="434"/>
        <end position="455"/>
    </location>
</feature>
<evidence type="ECO:0000256" key="15">
    <source>
        <dbReference type="ARBA" id="ARBA00023319"/>
    </source>
</evidence>
<evidence type="ECO:0000256" key="8">
    <source>
        <dbReference type="ARBA" id="ARBA00022729"/>
    </source>
</evidence>
<keyword evidence="12" id="KW-1015">Disulfide bond</keyword>
<keyword evidence="10 22" id="KW-1133">Transmembrane helix</keyword>
<dbReference type="FunFam" id="2.60.40.10:FF:001326">
    <property type="entry name" value="Interleukin 1 receptor type 2"/>
    <property type="match status" value="1"/>
</dbReference>
<dbReference type="FunFam" id="2.60.40.10:FF:000188">
    <property type="entry name" value="Interleukin-1 receptor accessory protein-like 1"/>
    <property type="match status" value="1"/>
</dbReference>
<sequence>MTAVPRTETKLTSRLARAEGCAPGGVRCRNVTQIGTCLWRAGSEPGTARRHQPRSVLRRLNESIRIPWLQSAGPETCSPWGLWTLLGRMLTLYLLMMGVSAFPIQPEEHAAAAGSCQDRGKHFKTSLQVEGEPVVLRCPQERYWPGAAASPRGTVTWHKSGSAGPAPGEDGRVWVQDGALWILPAQRGDSGTYLCTVRNASYCDQMALDLRVLENTEASLPAVSYPQVLTIAASGSLVCPELSEFAQNKTDVKIQWYKDSVHLDQDSERFLNVRGTTRLLIRDVSVEDAGRYSCVMAFVHGGTWYNVTRNIQLRVNRKQEETVPVMLSPHQTISASLGSRLTVPCKVFLGGGAHSTTLLWWMANATGIDAAYRAGRVREGPRLEYSENNENYIEVPLIFDPVIREDLTTDFKCVVRNTLSFQMLHTTVKEAATFSWGIALAPLSLVFLVLGGIWMRRWHRHRTGKAYGLTTLKTGHQDVQSYSSKIKEIK</sequence>
<dbReference type="AlphaFoldDB" id="A0AA40LD58"/>
<dbReference type="SMART" id="SM00409">
    <property type="entry name" value="IG"/>
    <property type="match status" value="3"/>
</dbReference>
<name>A0AA40LD58_CNENI</name>
<feature type="domain" description="Ig-like" evidence="23">
    <location>
        <begin position="324"/>
        <end position="435"/>
    </location>
</feature>
<dbReference type="PRINTS" id="PR01539">
    <property type="entry name" value="INTRLEUKN1R2"/>
</dbReference>
<reference evidence="24" key="1">
    <citation type="submission" date="2023-06" db="EMBL/GenBank/DDBJ databases">
        <title>Reference genome for the Northern bat (Eptesicus nilssonii), a most northern bat species.</title>
        <authorList>
            <person name="Laine V.N."/>
            <person name="Pulliainen A.T."/>
            <person name="Lilley T.M."/>
        </authorList>
    </citation>
    <scope>NUCLEOTIDE SEQUENCE</scope>
    <source>
        <strain evidence="24">BLF_Eptnil</strain>
        <tissue evidence="24">Kidney</tissue>
    </source>
</reference>
<evidence type="ECO:0000313" key="25">
    <source>
        <dbReference type="Proteomes" id="UP001177744"/>
    </source>
</evidence>
<evidence type="ECO:0000256" key="21">
    <source>
        <dbReference type="ARBA" id="ARBA00079822"/>
    </source>
</evidence>
<evidence type="ECO:0000256" key="7">
    <source>
        <dbReference type="ARBA" id="ARBA00022692"/>
    </source>
</evidence>
<dbReference type="InterPro" id="IPR007110">
    <property type="entry name" value="Ig-like_dom"/>
</dbReference>
<keyword evidence="25" id="KW-1185">Reference proteome</keyword>
<dbReference type="PANTHER" id="PTHR11890:SF3">
    <property type="entry name" value="INTERLEUKIN-1 RECEPTOR TYPE 2"/>
    <property type="match status" value="1"/>
</dbReference>
<dbReference type="Proteomes" id="UP001177744">
    <property type="component" value="Unassembled WGS sequence"/>
</dbReference>
<evidence type="ECO:0000256" key="22">
    <source>
        <dbReference type="SAM" id="Phobius"/>
    </source>
</evidence>
<dbReference type="InterPro" id="IPR013783">
    <property type="entry name" value="Ig-like_fold"/>
</dbReference>
<dbReference type="PANTHER" id="PTHR11890">
    <property type="entry name" value="INTERLEUKIN-1 RECEPTOR FAMILY MEMBER"/>
    <property type="match status" value="1"/>
</dbReference>
<evidence type="ECO:0000256" key="10">
    <source>
        <dbReference type="ARBA" id="ARBA00022989"/>
    </source>
</evidence>
<dbReference type="InterPro" id="IPR003599">
    <property type="entry name" value="Ig_sub"/>
</dbReference>
<dbReference type="InterPro" id="IPR004074">
    <property type="entry name" value="IL-1_rcpt_I/II-typ"/>
</dbReference>
<evidence type="ECO:0000256" key="2">
    <source>
        <dbReference type="ARBA" id="ARBA00004479"/>
    </source>
</evidence>
<evidence type="ECO:0000256" key="6">
    <source>
        <dbReference type="ARBA" id="ARBA00022525"/>
    </source>
</evidence>
<dbReference type="SMART" id="SM00408">
    <property type="entry name" value="IGc2"/>
    <property type="match status" value="2"/>
</dbReference>
<evidence type="ECO:0000256" key="12">
    <source>
        <dbReference type="ARBA" id="ARBA00023157"/>
    </source>
</evidence>
<dbReference type="InterPro" id="IPR003598">
    <property type="entry name" value="Ig_sub2"/>
</dbReference>
<dbReference type="GO" id="GO:0004910">
    <property type="term" value="F:interleukin-1, type II, blocking receptor activity"/>
    <property type="evidence" value="ECO:0007669"/>
    <property type="project" value="InterPro"/>
</dbReference>
<dbReference type="FunFam" id="2.60.40.10:FF:001027">
    <property type="entry name" value="Interleukin 1 receptor type 2"/>
    <property type="match status" value="1"/>
</dbReference>
<evidence type="ECO:0000256" key="4">
    <source>
        <dbReference type="ARBA" id="ARBA00009752"/>
    </source>
</evidence>
<feature type="domain" description="Ig-like" evidence="23">
    <location>
        <begin position="106"/>
        <end position="209"/>
    </location>
</feature>
<keyword evidence="8" id="KW-0732">Signal</keyword>
<evidence type="ECO:0000256" key="11">
    <source>
        <dbReference type="ARBA" id="ARBA00023136"/>
    </source>
</evidence>
<comment type="subcellular location">
    <subcellularLocation>
        <location evidence="1">Cell membrane</location>
    </subcellularLocation>
    <subcellularLocation>
        <location evidence="2">Membrane</location>
        <topology evidence="2">Single-pass type I membrane protein</topology>
    </subcellularLocation>
    <subcellularLocation>
        <location evidence="3">Secreted</location>
    </subcellularLocation>
</comment>